<dbReference type="Gene3D" id="3.40.50.410">
    <property type="entry name" value="von Willebrand factor, type A domain"/>
    <property type="match status" value="1"/>
</dbReference>
<dbReference type="GO" id="GO:0000786">
    <property type="term" value="C:nucleosome"/>
    <property type="evidence" value="ECO:0007669"/>
    <property type="project" value="UniProtKB-KW"/>
</dbReference>
<proteinExistence type="predicted"/>
<evidence type="ECO:0000259" key="6">
    <source>
        <dbReference type="PROSITE" id="PS51468"/>
    </source>
</evidence>
<dbReference type="EMBL" id="KE504139">
    <property type="protein sequence ID" value="EPT01795.1"/>
    <property type="molecule type" value="Genomic_DNA"/>
</dbReference>
<protein>
    <recommendedName>
        <fullName evidence="9">VIT domain-containing protein</fullName>
    </recommendedName>
</protein>
<dbReference type="PANTHER" id="PTHR45737">
    <property type="entry name" value="VON WILLEBRAND FACTOR A DOMAIN-CONTAINING PROTEIN 5A"/>
    <property type="match status" value="1"/>
</dbReference>
<sequence>METPVQCGCYLTLPSGREASLPLQSVSAEVHIADVLARVTLIQHFTNTNRTDVPVQVKYVFPVPAGGAVCAFEMRTADGKLVVGKVKEAKQAETEYKEAIARNQTAGLLAKAAPDVFVMSLGAIPPRQAMMTTVTYVTELTDDELLKQVRFSLPTYVGIRYGALPTGVNTLDISKKYARFTVSADIQMTSAIEEVNSSSHNINVVTQESVGKKARCSVALDPGSTVAYLDKDFILSIKASDIDAPRCVAESLANKGSVALSLTLVPRFGVKPIAYQEYIFVIDRSGSMGSDNKMEYAKNALLIMLKSLPSSGTTFNIFSFGSSHSSLWSASQAYSPATLNTAVLHVDSMEANMGGTELESTLTSVLASRSATRPTSVFVLTDGELWNVDSLMSMVRTNAATAGDSASGTYLRVFTLGVGYGASTTLCEGLARAGNGLCLMTTQSEELAGKCSRLLRASRVPPSGNLRNLRVDWNYTGPDPLLQGRDLPAAEHVPEPQEPSAALNLFDASCDPLAAAEDAGFAIDVPLIKGLQQAPSAIPEFYPGSRFIVSAILSKTTRVPSSVILRGETPDGQAVELDVPVRAANFQKAWPPLVHTLAAHRLIQELEDGYLDCLGVTAKVEPDRAKEIARAAIVRVSTEYQLASKYASFIAIEQEDAKGKAAAIEDSDFEVLSEVDYDDFEWIDDVDAMDTTSDAQDKAGSGSALDPHAYIPSHTGYSRAQQAAENEKERLRNTQMPASGTRVSSVSKRKPGLGKGAVARYRKVLPEPPLSTSRGRARAEQESFGDCYIEQEREREREREASPVRDSSSTGFARKTGGRTRATARKSTGGKAPRKAMAQPPATVSALPEDPVAAIARLQLFDGSFQLDDALRQLVFGESLTWDQFVATVPPSIGSHLHGGQIWAAALAMAYLAVKAADKRDVWSGLWEKANEYAVQALQGSTVSFHLLVNDAVSLF</sequence>
<dbReference type="HOGENOM" id="CLU_003826_0_0_1"/>
<dbReference type="Proteomes" id="UP000015241">
    <property type="component" value="Unassembled WGS sequence"/>
</dbReference>
<feature type="domain" description="VIT" evidence="6">
    <location>
        <begin position="7"/>
        <end position="138"/>
    </location>
</feature>
<keyword evidence="2" id="KW-0158">Chromosome</keyword>
<dbReference type="OrthoDB" id="1729737at2759"/>
<evidence type="ECO:0008006" key="9">
    <source>
        <dbReference type="Google" id="ProtNLM"/>
    </source>
</evidence>
<evidence type="ECO:0000313" key="8">
    <source>
        <dbReference type="Proteomes" id="UP000015241"/>
    </source>
</evidence>
<feature type="compositionally biased region" description="Basic and acidic residues" evidence="4">
    <location>
        <begin position="790"/>
        <end position="803"/>
    </location>
</feature>
<feature type="compositionally biased region" description="Polar residues" evidence="4">
    <location>
        <begin position="715"/>
        <end position="724"/>
    </location>
</feature>
<dbReference type="PRINTS" id="PR00622">
    <property type="entry name" value="HISTONEH3"/>
</dbReference>
<reference evidence="7 8" key="1">
    <citation type="journal article" date="2012" name="Science">
        <title>The Paleozoic origin of enzymatic lignin decomposition reconstructed from 31 fungal genomes.</title>
        <authorList>
            <person name="Floudas D."/>
            <person name="Binder M."/>
            <person name="Riley R."/>
            <person name="Barry K."/>
            <person name="Blanchette R.A."/>
            <person name="Henrissat B."/>
            <person name="Martinez A.T."/>
            <person name="Otillar R."/>
            <person name="Spatafora J.W."/>
            <person name="Yadav J.S."/>
            <person name="Aerts A."/>
            <person name="Benoit I."/>
            <person name="Boyd A."/>
            <person name="Carlson A."/>
            <person name="Copeland A."/>
            <person name="Coutinho P.M."/>
            <person name="de Vries R.P."/>
            <person name="Ferreira P."/>
            <person name="Findley K."/>
            <person name="Foster B."/>
            <person name="Gaskell J."/>
            <person name="Glotzer D."/>
            <person name="Gorecki P."/>
            <person name="Heitman J."/>
            <person name="Hesse C."/>
            <person name="Hori C."/>
            <person name="Igarashi K."/>
            <person name="Jurgens J.A."/>
            <person name="Kallen N."/>
            <person name="Kersten P."/>
            <person name="Kohler A."/>
            <person name="Kuees U."/>
            <person name="Kumar T.K.A."/>
            <person name="Kuo A."/>
            <person name="LaButti K."/>
            <person name="Larrondo L.F."/>
            <person name="Lindquist E."/>
            <person name="Ling A."/>
            <person name="Lombard V."/>
            <person name="Lucas S."/>
            <person name="Lundell T."/>
            <person name="Martin R."/>
            <person name="McLaughlin D.J."/>
            <person name="Morgenstern I."/>
            <person name="Morin E."/>
            <person name="Murat C."/>
            <person name="Nagy L.G."/>
            <person name="Nolan M."/>
            <person name="Ohm R.A."/>
            <person name="Patyshakuliyeva A."/>
            <person name="Rokas A."/>
            <person name="Ruiz-Duenas F.J."/>
            <person name="Sabat G."/>
            <person name="Salamov A."/>
            <person name="Samejima M."/>
            <person name="Schmutz J."/>
            <person name="Slot J.C."/>
            <person name="St John F."/>
            <person name="Stenlid J."/>
            <person name="Sun H."/>
            <person name="Sun S."/>
            <person name="Syed K."/>
            <person name="Tsang A."/>
            <person name="Wiebenga A."/>
            <person name="Young D."/>
            <person name="Pisabarro A."/>
            <person name="Eastwood D.C."/>
            <person name="Martin F."/>
            <person name="Cullen D."/>
            <person name="Grigoriev I.V."/>
            <person name="Hibbett D.S."/>
        </authorList>
    </citation>
    <scope>NUCLEOTIDE SEQUENCE</scope>
    <source>
        <strain evidence="8">FP-58527</strain>
    </source>
</reference>
<feature type="compositionally biased region" description="Polar residues" evidence="4">
    <location>
        <begin position="733"/>
        <end position="746"/>
    </location>
</feature>
<dbReference type="SUPFAM" id="SSF53300">
    <property type="entry name" value="vWA-like"/>
    <property type="match status" value="1"/>
</dbReference>
<evidence type="ECO:0000259" key="5">
    <source>
        <dbReference type="PROSITE" id="PS50234"/>
    </source>
</evidence>
<name>S8FUA7_FOMSC</name>
<dbReference type="InterPro" id="IPR013694">
    <property type="entry name" value="VIT"/>
</dbReference>
<dbReference type="PROSITE" id="PS50234">
    <property type="entry name" value="VWFA"/>
    <property type="match status" value="1"/>
</dbReference>
<dbReference type="GO" id="GO:0030527">
    <property type="term" value="F:structural constituent of chromatin"/>
    <property type="evidence" value="ECO:0007669"/>
    <property type="project" value="InterPro"/>
</dbReference>
<keyword evidence="3" id="KW-0238">DNA-binding</keyword>
<dbReference type="Pfam" id="PF13768">
    <property type="entry name" value="VWA_3"/>
    <property type="match status" value="1"/>
</dbReference>
<dbReference type="STRING" id="743788.S8FUA7"/>
<dbReference type="eggNOG" id="ENOG502QRPK">
    <property type="taxonomic scope" value="Eukaryota"/>
</dbReference>
<gene>
    <name evidence="7" type="ORF">FOMPIDRAFT_1059549</name>
</gene>
<dbReference type="Pfam" id="PF08487">
    <property type="entry name" value="VIT"/>
    <property type="match status" value="1"/>
</dbReference>
<keyword evidence="8" id="KW-1185">Reference proteome</keyword>
<dbReference type="InterPro" id="IPR000164">
    <property type="entry name" value="Histone_H3/CENP-A"/>
</dbReference>
<dbReference type="SMART" id="SM00327">
    <property type="entry name" value="VWA"/>
    <property type="match status" value="1"/>
</dbReference>
<dbReference type="AlphaFoldDB" id="S8FUA7"/>
<dbReference type="InterPro" id="IPR002035">
    <property type="entry name" value="VWF_A"/>
</dbReference>
<dbReference type="InParanoid" id="S8FUA7"/>
<dbReference type="GO" id="GO:0003677">
    <property type="term" value="F:DNA binding"/>
    <property type="evidence" value="ECO:0007669"/>
    <property type="project" value="InterPro"/>
</dbReference>
<evidence type="ECO:0000313" key="7">
    <source>
        <dbReference type="EMBL" id="EPT01795.1"/>
    </source>
</evidence>
<organism evidence="7 8">
    <name type="scientific">Fomitopsis schrenkii</name>
    <name type="common">Brown rot fungus</name>
    <dbReference type="NCBI Taxonomy" id="2126942"/>
    <lineage>
        <taxon>Eukaryota</taxon>
        <taxon>Fungi</taxon>
        <taxon>Dikarya</taxon>
        <taxon>Basidiomycota</taxon>
        <taxon>Agaricomycotina</taxon>
        <taxon>Agaricomycetes</taxon>
        <taxon>Polyporales</taxon>
        <taxon>Fomitopsis</taxon>
    </lineage>
</organism>
<evidence type="ECO:0000256" key="2">
    <source>
        <dbReference type="ARBA" id="ARBA00022454"/>
    </source>
</evidence>
<dbReference type="PANTHER" id="PTHR45737:SF6">
    <property type="entry name" value="VON WILLEBRAND FACTOR A DOMAIN-CONTAINING PROTEIN 5A"/>
    <property type="match status" value="1"/>
</dbReference>
<feature type="region of interest" description="Disordered" evidence="4">
    <location>
        <begin position="692"/>
        <end position="845"/>
    </location>
</feature>
<dbReference type="PROSITE" id="PS51468">
    <property type="entry name" value="VIT"/>
    <property type="match status" value="1"/>
</dbReference>
<keyword evidence="3" id="KW-0544">Nucleosome core</keyword>
<evidence type="ECO:0000256" key="4">
    <source>
        <dbReference type="SAM" id="MobiDB-lite"/>
    </source>
</evidence>
<evidence type="ECO:0000256" key="1">
    <source>
        <dbReference type="ARBA" id="ARBA00004286"/>
    </source>
</evidence>
<accession>S8FUA7</accession>
<evidence type="ECO:0000256" key="3">
    <source>
        <dbReference type="ARBA" id="ARBA00023269"/>
    </source>
</evidence>
<feature type="domain" description="VWFA" evidence="5">
    <location>
        <begin position="277"/>
        <end position="454"/>
    </location>
</feature>
<dbReference type="SMART" id="SM00609">
    <property type="entry name" value="VIT"/>
    <property type="match status" value="1"/>
</dbReference>
<comment type="subcellular location">
    <subcellularLocation>
        <location evidence="1">Chromosome</location>
    </subcellularLocation>
</comment>
<dbReference type="InterPro" id="IPR036465">
    <property type="entry name" value="vWFA_dom_sf"/>
</dbReference>